<dbReference type="InterPro" id="IPR036390">
    <property type="entry name" value="WH_DNA-bd_sf"/>
</dbReference>
<dbReference type="Gene3D" id="1.10.10.10">
    <property type="entry name" value="Winged helix-like DNA-binding domain superfamily/Winged helix DNA-binding domain"/>
    <property type="match status" value="1"/>
</dbReference>
<dbReference type="eggNOG" id="COG1940">
    <property type="taxonomic scope" value="Bacteria"/>
</dbReference>
<organism evidence="1 2">
    <name type="scientific">Sediminispirochaeta smaragdinae (strain DSM 11293 / JCM 15392 / SEBR 4228)</name>
    <name type="common">Spirochaeta smaragdinae</name>
    <dbReference type="NCBI Taxonomy" id="573413"/>
    <lineage>
        <taxon>Bacteria</taxon>
        <taxon>Pseudomonadati</taxon>
        <taxon>Spirochaetota</taxon>
        <taxon>Spirochaetia</taxon>
        <taxon>Spirochaetales</taxon>
        <taxon>Spirochaetaceae</taxon>
        <taxon>Sediminispirochaeta</taxon>
    </lineage>
</organism>
<dbReference type="eggNOG" id="COG1846">
    <property type="taxonomic scope" value="Bacteria"/>
</dbReference>
<keyword evidence="2" id="KW-1185">Reference proteome</keyword>
<evidence type="ECO:0000313" key="2">
    <source>
        <dbReference type="Proteomes" id="UP000002318"/>
    </source>
</evidence>
<reference evidence="1 2" key="1">
    <citation type="journal article" date="2010" name="Stand. Genomic Sci.">
        <title>Complete genome sequence of Spirochaeta smaragdinae type strain (SEBR 4228).</title>
        <authorList>
            <person name="Mavromatis K."/>
            <person name="Yasawong M."/>
            <person name="Chertkov O."/>
            <person name="Lapidus A."/>
            <person name="Lucas S."/>
            <person name="Nolan M."/>
            <person name="Del Rio T.G."/>
            <person name="Tice H."/>
            <person name="Cheng J.F."/>
            <person name="Pitluck S."/>
            <person name="Liolios K."/>
            <person name="Ivanova N."/>
            <person name="Tapia R."/>
            <person name="Han C."/>
            <person name="Bruce D."/>
            <person name="Goodwin L."/>
            <person name="Pati A."/>
            <person name="Chen A."/>
            <person name="Palaniappan K."/>
            <person name="Land M."/>
            <person name="Hauser L."/>
            <person name="Chang Y.J."/>
            <person name="Jeffries C.D."/>
            <person name="Detter J.C."/>
            <person name="Rohde M."/>
            <person name="Brambilla E."/>
            <person name="Spring S."/>
            <person name="Goker M."/>
            <person name="Sikorski J."/>
            <person name="Woyke T."/>
            <person name="Bristow J."/>
            <person name="Eisen J.A."/>
            <person name="Markowitz V."/>
            <person name="Hugenholtz P."/>
            <person name="Klenk H.P."/>
            <person name="Kyrpides N.C."/>
        </authorList>
    </citation>
    <scope>NUCLEOTIDE SEQUENCE [LARGE SCALE GENOMIC DNA]</scope>
    <source>
        <strain evidence="2">DSM 11293 / JCM 15392 / SEBR 4228</strain>
    </source>
</reference>
<dbReference type="OrthoDB" id="358648at2"/>
<dbReference type="AlphaFoldDB" id="E1R4P5"/>
<dbReference type="KEGG" id="ssm:Spirs_3032"/>
<dbReference type="RefSeq" id="WP_013255592.1">
    <property type="nucleotide sequence ID" value="NC_014364.1"/>
</dbReference>
<sequence length="412" mass="45146">MQDAGINQDNSKVHNRSLILKLIKKYPGITRRDLSTSTGLSKAAITKIVGPFLSSGIISEESDNPKSRNKGLLFTENRFYVIVIYLGRLSITGGIYDIGGSIIARQKSPSGISFYGNDDLPDHSLALIESLIKESNIRIDKFLAIGIAAPGAVSAKKGFVFNRSISFNGLAKPVPFNWGKINLVERIEDKTGLPVFIDNNSNLAALAESWFGKGVGVNNFVQYSIGLGIGGGAIINGQLYRGNDNIACEIGHVPIQIDGKPCFCGNRGCLETEAGFKRIVEQYYADQTVIGEDQVIEKLKLFFRQVDRGEDKATFLMESHSKIVAIGAVILINLFNPEKLIISPNDVDGINLDRMVKEIEKYVRRYAYPVVSEKVCIESSELGDDIHLCGAYTSILENLYTLILAKKKSESG</sequence>
<gene>
    <name evidence="1" type="ordered locus">Spirs_3032</name>
</gene>
<evidence type="ECO:0000313" key="1">
    <source>
        <dbReference type="EMBL" id="ADK82133.1"/>
    </source>
</evidence>
<dbReference type="SUPFAM" id="SSF53067">
    <property type="entry name" value="Actin-like ATPase domain"/>
    <property type="match status" value="1"/>
</dbReference>
<dbReference type="Pfam" id="PF00480">
    <property type="entry name" value="ROK"/>
    <property type="match status" value="1"/>
</dbReference>
<dbReference type="InterPro" id="IPR036388">
    <property type="entry name" value="WH-like_DNA-bd_sf"/>
</dbReference>
<dbReference type="STRING" id="573413.Spirs_3032"/>
<dbReference type="InterPro" id="IPR043129">
    <property type="entry name" value="ATPase_NBD"/>
</dbReference>
<name>E1R4P5_SEDSS</name>
<protein>
    <submittedName>
        <fullName evidence="1">ROK family protein</fullName>
    </submittedName>
</protein>
<dbReference type="Pfam" id="PF13412">
    <property type="entry name" value="HTH_24"/>
    <property type="match status" value="1"/>
</dbReference>
<dbReference type="SUPFAM" id="SSF46785">
    <property type="entry name" value="Winged helix' DNA-binding domain"/>
    <property type="match status" value="1"/>
</dbReference>
<dbReference type="Proteomes" id="UP000002318">
    <property type="component" value="Chromosome"/>
</dbReference>
<proteinExistence type="predicted"/>
<dbReference type="HOGENOM" id="CLU_036604_13_3_12"/>
<dbReference type="Gene3D" id="3.30.420.40">
    <property type="match status" value="2"/>
</dbReference>
<dbReference type="PANTHER" id="PTHR18964:SF170">
    <property type="entry name" value="SUGAR KINASE"/>
    <property type="match status" value="1"/>
</dbReference>
<dbReference type="PANTHER" id="PTHR18964">
    <property type="entry name" value="ROK (REPRESSOR, ORF, KINASE) FAMILY"/>
    <property type="match status" value="1"/>
</dbReference>
<dbReference type="InterPro" id="IPR000600">
    <property type="entry name" value="ROK"/>
</dbReference>
<dbReference type="EMBL" id="CP002116">
    <property type="protein sequence ID" value="ADK82133.1"/>
    <property type="molecule type" value="Genomic_DNA"/>
</dbReference>
<accession>E1R4P5</accession>